<dbReference type="InterPro" id="IPR017585">
    <property type="entry name" value="SAF_FlgA"/>
</dbReference>
<dbReference type="Gene3D" id="3.90.1210.10">
    <property type="entry name" value="Antifreeze-like/N-acetylneuraminic acid synthase C-terminal domain"/>
    <property type="match status" value="1"/>
</dbReference>
<keyword evidence="10" id="KW-1185">Reference proteome</keyword>
<dbReference type="Pfam" id="PF13144">
    <property type="entry name" value="ChapFlgA"/>
    <property type="match status" value="1"/>
</dbReference>
<keyword evidence="9" id="KW-0966">Cell projection</keyword>
<dbReference type="Pfam" id="PF17656">
    <property type="entry name" value="ChapFlgA_N"/>
    <property type="match status" value="1"/>
</dbReference>
<keyword evidence="9" id="KW-0282">Flagellum</keyword>
<keyword evidence="7" id="KW-1005">Bacterial flagellum biogenesis</keyword>
<evidence type="ECO:0000256" key="5">
    <source>
        <dbReference type="ARBA" id="ARBA00022764"/>
    </source>
</evidence>
<evidence type="ECO:0000256" key="4">
    <source>
        <dbReference type="ARBA" id="ARBA00022729"/>
    </source>
</evidence>
<evidence type="ECO:0000256" key="1">
    <source>
        <dbReference type="ARBA" id="ARBA00004418"/>
    </source>
</evidence>
<evidence type="ECO:0000256" key="2">
    <source>
        <dbReference type="ARBA" id="ARBA00010474"/>
    </source>
</evidence>
<dbReference type="SMART" id="SM00858">
    <property type="entry name" value="SAF"/>
    <property type="match status" value="1"/>
</dbReference>
<keyword evidence="4" id="KW-0732">Signal</keyword>
<evidence type="ECO:0000259" key="8">
    <source>
        <dbReference type="SMART" id="SM00858"/>
    </source>
</evidence>
<dbReference type="PANTHER" id="PTHR36307:SF1">
    <property type="entry name" value="FLAGELLA BASAL BODY P-RING FORMATION PROTEIN FLGA"/>
    <property type="match status" value="1"/>
</dbReference>
<comment type="function">
    <text evidence="6 7">Involved in the assembly process of the P-ring formation. It may associate with FlgF on the rod constituting a structure essential for the P-ring assembly or may act as a modulator protein for the P-ring assembly.</text>
</comment>
<evidence type="ECO:0000313" key="10">
    <source>
        <dbReference type="Proteomes" id="UP001501337"/>
    </source>
</evidence>
<feature type="domain" description="SAF" evidence="8">
    <location>
        <begin position="111"/>
        <end position="173"/>
    </location>
</feature>
<dbReference type="Gene3D" id="2.30.30.760">
    <property type="match status" value="1"/>
</dbReference>
<evidence type="ECO:0000256" key="6">
    <source>
        <dbReference type="ARBA" id="ARBA00025643"/>
    </source>
</evidence>
<dbReference type="NCBIfam" id="TIGR03170">
    <property type="entry name" value="flgA_cterm"/>
    <property type="match status" value="1"/>
</dbReference>
<comment type="similarity">
    <text evidence="2 7">Belongs to the FlgA family.</text>
</comment>
<comment type="caution">
    <text evidence="9">The sequence shown here is derived from an EMBL/GenBank/DDBJ whole genome shotgun (WGS) entry which is preliminary data.</text>
</comment>
<evidence type="ECO:0000313" key="9">
    <source>
        <dbReference type="EMBL" id="GAA3979745.1"/>
    </source>
</evidence>
<proteinExistence type="inferred from homology"/>
<reference evidence="10" key="1">
    <citation type="journal article" date="2019" name="Int. J. Syst. Evol. Microbiol.">
        <title>The Global Catalogue of Microorganisms (GCM) 10K type strain sequencing project: providing services to taxonomists for standard genome sequencing and annotation.</title>
        <authorList>
            <consortium name="The Broad Institute Genomics Platform"/>
            <consortium name="The Broad Institute Genome Sequencing Center for Infectious Disease"/>
            <person name="Wu L."/>
            <person name="Ma J."/>
        </authorList>
    </citation>
    <scope>NUCLEOTIDE SEQUENCE [LARGE SCALE GENOMIC DNA]</scope>
    <source>
        <strain evidence="10">JCM 17555</strain>
    </source>
</reference>
<keyword evidence="5 7" id="KW-0574">Periplasm</keyword>
<dbReference type="InterPro" id="IPR039246">
    <property type="entry name" value="Flagellar_FlgA"/>
</dbReference>
<evidence type="ECO:0000256" key="3">
    <source>
        <dbReference type="ARBA" id="ARBA00014754"/>
    </source>
</evidence>
<accession>A0ABP7QBV4</accession>
<protein>
    <recommendedName>
        <fullName evidence="3 7">Flagella basal body P-ring formation protein FlgA</fullName>
    </recommendedName>
</protein>
<dbReference type="Proteomes" id="UP001501337">
    <property type="component" value="Unassembled WGS sequence"/>
</dbReference>
<name>A0ABP7QBV4_9GAMM</name>
<evidence type="ECO:0000256" key="7">
    <source>
        <dbReference type="RuleBase" id="RU362063"/>
    </source>
</evidence>
<dbReference type="CDD" id="cd11614">
    <property type="entry name" value="SAF_CpaB_FlgA_like"/>
    <property type="match status" value="1"/>
</dbReference>
<comment type="subcellular location">
    <subcellularLocation>
        <location evidence="1 7">Periplasm</location>
    </subcellularLocation>
</comment>
<dbReference type="InterPro" id="IPR041231">
    <property type="entry name" value="FlgA_N"/>
</dbReference>
<dbReference type="EMBL" id="BAABBO010000024">
    <property type="protein sequence ID" value="GAA3979745.1"/>
    <property type="molecule type" value="Genomic_DNA"/>
</dbReference>
<dbReference type="PANTHER" id="PTHR36307">
    <property type="entry name" value="FLAGELLA BASAL BODY P-RING FORMATION PROTEIN FLGA"/>
    <property type="match status" value="1"/>
</dbReference>
<organism evidence="9 10">
    <name type="scientific">Allohahella marinimesophila</name>
    <dbReference type="NCBI Taxonomy" id="1054972"/>
    <lineage>
        <taxon>Bacteria</taxon>
        <taxon>Pseudomonadati</taxon>
        <taxon>Pseudomonadota</taxon>
        <taxon>Gammaproteobacteria</taxon>
        <taxon>Oceanospirillales</taxon>
        <taxon>Hahellaceae</taxon>
        <taxon>Allohahella</taxon>
    </lineage>
</organism>
<dbReference type="InterPro" id="IPR013974">
    <property type="entry name" value="SAF"/>
</dbReference>
<gene>
    <name evidence="9" type="primary">flgA</name>
    <name evidence="9" type="ORF">GCM10022278_40320</name>
</gene>
<keyword evidence="9" id="KW-0969">Cilium</keyword>
<sequence>MGVTLNVSANTSVEPVWQQQVVAATESFMRAYVRGLKLDAEGERLEYEINSPDARLNYPACRQMPEALASESASRSDSKALHSGGRLVLKISCESPESWTIYTQVRIVHTISVMQARHAIPRGSSVADAELIAVDTDISKLQRGYFRDLESLKGWRSKRTIRAGETLSPGMMLKEKAVGRGDRVVIVASTGGINIRMQGEALSDGTIGQQISVRNLSSERVVRGRVVGRGEVEVML</sequence>